<evidence type="ECO:0000313" key="3">
    <source>
        <dbReference type="Proteomes" id="UP000636709"/>
    </source>
</evidence>
<evidence type="ECO:0000256" key="1">
    <source>
        <dbReference type="SAM" id="MobiDB-lite"/>
    </source>
</evidence>
<accession>A0A835BSV9</accession>
<keyword evidence="3" id="KW-1185">Reference proteome</keyword>
<feature type="region of interest" description="Disordered" evidence="1">
    <location>
        <begin position="278"/>
        <end position="303"/>
    </location>
</feature>
<gene>
    <name evidence="2" type="ORF">HU200_028068</name>
</gene>
<feature type="compositionally biased region" description="Low complexity" evidence="1">
    <location>
        <begin position="189"/>
        <end position="199"/>
    </location>
</feature>
<protein>
    <submittedName>
        <fullName evidence="2">Uncharacterized protein</fullName>
    </submittedName>
</protein>
<reference evidence="2" key="1">
    <citation type="submission" date="2020-07" db="EMBL/GenBank/DDBJ databases">
        <title>Genome sequence and genetic diversity analysis of an under-domesticated orphan crop, white fonio (Digitaria exilis).</title>
        <authorList>
            <person name="Bennetzen J.L."/>
            <person name="Chen S."/>
            <person name="Ma X."/>
            <person name="Wang X."/>
            <person name="Yssel A.E.J."/>
            <person name="Chaluvadi S.R."/>
            <person name="Johnson M."/>
            <person name="Gangashetty P."/>
            <person name="Hamidou F."/>
            <person name="Sanogo M.D."/>
            <person name="Zwaenepoel A."/>
            <person name="Wallace J."/>
            <person name="Van De Peer Y."/>
            <person name="Van Deynze A."/>
        </authorList>
    </citation>
    <scope>NUCLEOTIDE SEQUENCE</scope>
    <source>
        <tissue evidence="2">Leaves</tissue>
    </source>
</reference>
<feature type="compositionally biased region" description="Polar residues" evidence="1">
    <location>
        <begin position="278"/>
        <end position="291"/>
    </location>
</feature>
<dbReference type="AlphaFoldDB" id="A0A835BSV9"/>
<proteinExistence type="predicted"/>
<organism evidence="2 3">
    <name type="scientific">Digitaria exilis</name>
    <dbReference type="NCBI Taxonomy" id="1010633"/>
    <lineage>
        <taxon>Eukaryota</taxon>
        <taxon>Viridiplantae</taxon>
        <taxon>Streptophyta</taxon>
        <taxon>Embryophyta</taxon>
        <taxon>Tracheophyta</taxon>
        <taxon>Spermatophyta</taxon>
        <taxon>Magnoliopsida</taxon>
        <taxon>Liliopsida</taxon>
        <taxon>Poales</taxon>
        <taxon>Poaceae</taxon>
        <taxon>PACMAD clade</taxon>
        <taxon>Panicoideae</taxon>
        <taxon>Panicodae</taxon>
        <taxon>Paniceae</taxon>
        <taxon>Anthephorinae</taxon>
        <taxon>Digitaria</taxon>
    </lineage>
</organism>
<feature type="region of interest" description="Disordered" evidence="1">
    <location>
        <begin position="443"/>
        <end position="486"/>
    </location>
</feature>
<comment type="caution">
    <text evidence="2">The sequence shown here is derived from an EMBL/GenBank/DDBJ whole genome shotgun (WGS) entry which is preliminary data.</text>
</comment>
<feature type="compositionally biased region" description="Low complexity" evidence="1">
    <location>
        <begin position="228"/>
        <end position="247"/>
    </location>
</feature>
<evidence type="ECO:0000313" key="2">
    <source>
        <dbReference type="EMBL" id="KAF8714072.1"/>
    </source>
</evidence>
<dbReference type="EMBL" id="JACEFO010001739">
    <property type="protein sequence ID" value="KAF8714072.1"/>
    <property type="molecule type" value="Genomic_DNA"/>
</dbReference>
<sequence length="486" mass="50839">MESSVPGASENAGGDGHSEDGMDGCRGSPGRASRGEYGDPVEMGSGRRLPIGEPGDVPVAPSGGFVDMILEVCPILLVNNSGPYFQSVDSHICLGTLPEAADNKDATLAVCDHYELRDDVSCTLQYQELRKADPVLRDFSGIDVKALIISGEAEASDGHGGTKASVERGIVPVHVFLFGSDINQMWHGSSASSSNNTRSSKSKTGDISSASSEHSVRYSRSNTDDKSSTPSTTSGESSEGYSSTYSTKDSRNLNQNENGGTLQASPVVLKSSVNSNDACSTEKQNLSTPCVSQSGCGSKSSGSVETAWSKVEGHSSILSYVDEKLEEPAKQEELSQSLTSLVHEIEVLLGLENEQEEVTSGLVSVHPVIPSKDEEELIVTGLLDGMTNNCHPGQLVIGLPNDEEAPQGALLDGSTASDSVPKRITPASEDIIFYYGTGILSSAKTGPAEPDGGANDPTSRDKKRSGSPPSSSAGLSSDASKKFRNV</sequence>
<dbReference type="Proteomes" id="UP000636709">
    <property type="component" value="Unassembled WGS sequence"/>
</dbReference>
<feature type="compositionally biased region" description="Low complexity" evidence="1">
    <location>
        <begin position="466"/>
        <end position="478"/>
    </location>
</feature>
<feature type="region of interest" description="Disordered" evidence="1">
    <location>
        <begin position="1"/>
        <end position="55"/>
    </location>
</feature>
<feature type="compositionally biased region" description="Low complexity" evidence="1">
    <location>
        <begin position="292"/>
        <end position="303"/>
    </location>
</feature>
<feature type="region of interest" description="Disordered" evidence="1">
    <location>
        <begin position="188"/>
        <end position="264"/>
    </location>
</feature>
<name>A0A835BSV9_9POAL</name>
<dbReference type="OrthoDB" id="10615383at2759"/>
<feature type="compositionally biased region" description="Polar residues" evidence="1">
    <location>
        <begin position="252"/>
        <end position="264"/>
    </location>
</feature>